<sequence length="340" mass="36890">MSSTTTLTITSHQKRPAANHHATLAAKKQKTVITLAECDVNQPLLDALDDLAAAMATQTRFRYQAAQIRKVVAALADLKTPITSGTALASGKQKIKGLGKTTAAYMDDFLSTGTISAIQEIKNNKTSSNSKKETPTKTNSKKNKSSNNNQAETIQIDDDNATGNIIHINRAPILALWATVVSQRQGYTREEALTHAKWIQVVTARAKGKSLGKFGGGGGGNNQGGNNNDSTTTKDTSVNVWSRMNIPVESSVAGRRFAVMSDGAIDAAAMERYLKKALGHDLERIQETFWKLANSMDPISLRKQAFDLYVEIRPDWQGWGKAGKMDLDKVCALVDLNSKK</sequence>
<organism evidence="3 4">
    <name type="scientific">Seminavis robusta</name>
    <dbReference type="NCBI Taxonomy" id="568900"/>
    <lineage>
        <taxon>Eukaryota</taxon>
        <taxon>Sar</taxon>
        <taxon>Stramenopiles</taxon>
        <taxon>Ochrophyta</taxon>
        <taxon>Bacillariophyta</taxon>
        <taxon>Bacillariophyceae</taxon>
        <taxon>Bacillariophycidae</taxon>
        <taxon>Naviculales</taxon>
        <taxon>Naviculaceae</taxon>
        <taxon>Seminavis</taxon>
    </lineage>
</organism>
<dbReference type="SUPFAM" id="SSF47802">
    <property type="entry name" value="DNA polymerase beta, N-terminal domain-like"/>
    <property type="match status" value="1"/>
</dbReference>
<protein>
    <recommendedName>
        <fullName evidence="2">Crossover junction endonuclease MUS81-like HHH domain-containing protein</fullName>
    </recommendedName>
</protein>
<feature type="region of interest" description="Disordered" evidence="1">
    <location>
        <begin position="121"/>
        <end position="156"/>
    </location>
</feature>
<evidence type="ECO:0000313" key="4">
    <source>
        <dbReference type="Proteomes" id="UP001153069"/>
    </source>
</evidence>
<feature type="region of interest" description="Disordered" evidence="1">
    <location>
        <begin position="1"/>
        <end position="20"/>
    </location>
</feature>
<feature type="domain" description="Crossover junction endonuclease MUS81-like HHH" evidence="2">
    <location>
        <begin position="41"/>
        <end position="114"/>
    </location>
</feature>
<name>A0A9N8H6F5_9STRA</name>
<evidence type="ECO:0000256" key="1">
    <source>
        <dbReference type="SAM" id="MobiDB-lite"/>
    </source>
</evidence>
<dbReference type="Gene3D" id="1.10.150.110">
    <property type="entry name" value="DNA polymerase beta, N-terminal domain-like"/>
    <property type="match status" value="1"/>
</dbReference>
<reference evidence="3" key="1">
    <citation type="submission" date="2020-06" db="EMBL/GenBank/DDBJ databases">
        <authorList>
            <consortium name="Plant Systems Biology data submission"/>
        </authorList>
    </citation>
    <scope>NUCLEOTIDE SEQUENCE</scope>
    <source>
        <strain evidence="3">D6</strain>
    </source>
</reference>
<feature type="compositionally biased region" description="Gly residues" evidence="1">
    <location>
        <begin position="213"/>
        <end position="223"/>
    </location>
</feature>
<dbReference type="InterPro" id="IPR010996">
    <property type="entry name" value="HHH_MUS81"/>
</dbReference>
<dbReference type="InterPro" id="IPR027421">
    <property type="entry name" value="DNA_pol_lamdba_lyase_dom_sf"/>
</dbReference>
<keyword evidence="4" id="KW-1185">Reference proteome</keyword>
<dbReference type="EMBL" id="CAICTM010000097">
    <property type="protein sequence ID" value="CAB9501055.1"/>
    <property type="molecule type" value="Genomic_DNA"/>
</dbReference>
<gene>
    <name evidence="3" type="ORF">SEMRO_98_G050640.1</name>
</gene>
<comment type="caution">
    <text evidence="3">The sequence shown here is derived from an EMBL/GenBank/DDBJ whole genome shotgun (WGS) entry which is preliminary data.</text>
</comment>
<dbReference type="OrthoDB" id="205514at2759"/>
<dbReference type="Pfam" id="PF14716">
    <property type="entry name" value="HHH_8"/>
    <property type="match status" value="1"/>
</dbReference>
<accession>A0A9N8H6F5</accession>
<feature type="compositionally biased region" description="Polar residues" evidence="1">
    <location>
        <begin position="1"/>
        <end position="11"/>
    </location>
</feature>
<dbReference type="AlphaFoldDB" id="A0A9N8H6F5"/>
<feature type="compositionally biased region" description="Low complexity" evidence="1">
    <location>
        <begin position="224"/>
        <end position="235"/>
    </location>
</feature>
<evidence type="ECO:0000313" key="3">
    <source>
        <dbReference type="EMBL" id="CAB9501055.1"/>
    </source>
</evidence>
<proteinExistence type="predicted"/>
<dbReference type="Proteomes" id="UP001153069">
    <property type="component" value="Unassembled WGS sequence"/>
</dbReference>
<feature type="region of interest" description="Disordered" evidence="1">
    <location>
        <begin position="211"/>
        <end position="235"/>
    </location>
</feature>
<evidence type="ECO:0000259" key="2">
    <source>
        <dbReference type="Pfam" id="PF14716"/>
    </source>
</evidence>